<evidence type="ECO:0000313" key="9">
    <source>
        <dbReference type="Proteomes" id="UP000187651"/>
    </source>
</evidence>
<dbReference type="PANTHER" id="PTHR33202:SF7">
    <property type="entry name" value="FERRIC UPTAKE REGULATION PROTEIN"/>
    <property type="match status" value="1"/>
</dbReference>
<feature type="binding site" evidence="7">
    <location>
        <position position="91"/>
    </location>
    <ligand>
        <name>Zn(2+)</name>
        <dbReference type="ChEBI" id="CHEBI:29105"/>
    </ligand>
</feature>
<dbReference type="GO" id="GO:0008270">
    <property type="term" value="F:zinc ion binding"/>
    <property type="evidence" value="ECO:0007669"/>
    <property type="project" value="TreeGrafter"/>
</dbReference>
<feature type="binding site" evidence="7">
    <location>
        <position position="88"/>
    </location>
    <ligand>
        <name>Zn(2+)</name>
        <dbReference type="ChEBI" id="CHEBI:29105"/>
    </ligand>
</feature>
<evidence type="ECO:0000256" key="5">
    <source>
        <dbReference type="ARBA" id="ARBA00023125"/>
    </source>
</evidence>
<dbReference type="Proteomes" id="UP000187651">
    <property type="component" value="Unassembled WGS sequence"/>
</dbReference>
<dbReference type="GO" id="GO:0000976">
    <property type="term" value="F:transcription cis-regulatory region binding"/>
    <property type="evidence" value="ECO:0007669"/>
    <property type="project" value="TreeGrafter"/>
</dbReference>
<gene>
    <name evidence="8" type="ORF">SAMN05216544_0533</name>
</gene>
<evidence type="ECO:0000256" key="1">
    <source>
        <dbReference type="ARBA" id="ARBA00007957"/>
    </source>
</evidence>
<keyword evidence="9" id="KW-1185">Reference proteome</keyword>
<organism evidence="8 9">
    <name type="scientific">Lachnospira pectinoschiza</name>
    <dbReference type="NCBI Taxonomy" id="28052"/>
    <lineage>
        <taxon>Bacteria</taxon>
        <taxon>Bacillati</taxon>
        <taxon>Bacillota</taxon>
        <taxon>Clostridia</taxon>
        <taxon>Lachnospirales</taxon>
        <taxon>Lachnospiraceae</taxon>
        <taxon>Lachnospira</taxon>
    </lineage>
</organism>
<keyword evidence="3 7" id="KW-0862">Zinc</keyword>
<keyword evidence="2" id="KW-0678">Repressor</keyword>
<feature type="binding site" evidence="7">
    <location>
        <position position="131"/>
    </location>
    <ligand>
        <name>Zn(2+)</name>
        <dbReference type="ChEBI" id="CHEBI:29105"/>
    </ligand>
</feature>
<evidence type="ECO:0000256" key="4">
    <source>
        <dbReference type="ARBA" id="ARBA00023015"/>
    </source>
</evidence>
<dbReference type="EMBL" id="FNHZ01000001">
    <property type="protein sequence ID" value="SDM52400.1"/>
    <property type="molecule type" value="Genomic_DNA"/>
</dbReference>
<dbReference type="InterPro" id="IPR043135">
    <property type="entry name" value="Fur_C"/>
</dbReference>
<proteinExistence type="inferred from homology"/>
<protein>
    <submittedName>
        <fullName evidence="8">Fur family transcriptional regulator, ferric uptake regulator</fullName>
    </submittedName>
</protein>
<accession>A0A1G9TXB7</accession>
<sequence>MKEYKTKARDCILDYFKNHCDERVTAAEVYQFLKDNGNNVNLATIYRNLDKMSEKGELLKSKNVSDGCAFYSYTEKGDSCCKHLHLQCKICGHVIHLEEDLMNVLYSYVSDKMGFSLDCKESVLMGICSNCRLEAEKEGVYACHNEQEHKAGICTCDHHVHASHS</sequence>
<comment type="similarity">
    <text evidence="1">Belongs to the Fur family.</text>
</comment>
<dbReference type="Gene3D" id="1.10.10.10">
    <property type="entry name" value="Winged helix-like DNA-binding domain superfamily/Winged helix DNA-binding domain"/>
    <property type="match status" value="1"/>
</dbReference>
<dbReference type="PANTHER" id="PTHR33202">
    <property type="entry name" value="ZINC UPTAKE REGULATION PROTEIN"/>
    <property type="match status" value="1"/>
</dbReference>
<dbReference type="InterPro" id="IPR002481">
    <property type="entry name" value="FUR"/>
</dbReference>
<keyword evidence="7" id="KW-0479">Metal-binding</keyword>
<dbReference type="RefSeq" id="WP_074520790.1">
    <property type="nucleotide sequence ID" value="NZ_FNHZ01000001.1"/>
</dbReference>
<evidence type="ECO:0000256" key="2">
    <source>
        <dbReference type="ARBA" id="ARBA00022491"/>
    </source>
</evidence>
<comment type="cofactor">
    <cofactor evidence="7">
        <name>Zn(2+)</name>
        <dbReference type="ChEBI" id="CHEBI:29105"/>
    </cofactor>
    <text evidence="7">Binds 1 zinc ion per subunit.</text>
</comment>
<dbReference type="GO" id="GO:0045892">
    <property type="term" value="P:negative regulation of DNA-templated transcription"/>
    <property type="evidence" value="ECO:0007669"/>
    <property type="project" value="TreeGrafter"/>
</dbReference>
<dbReference type="OrthoDB" id="8659436at2"/>
<dbReference type="SUPFAM" id="SSF46785">
    <property type="entry name" value="Winged helix' DNA-binding domain"/>
    <property type="match status" value="1"/>
</dbReference>
<feature type="binding site" evidence="7">
    <location>
        <position position="128"/>
    </location>
    <ligand>
        <name>Zn(2+)</name>
        <dbReference type="ChEBI" id="CHEBI:29105"/>
    </ligand>
</feature>
<dbReference type="AlphaFoldDB" id="A0A1G9TXB7"/>
<dbReference type="InterPro" id="IPR036390">
    <property type="entry name" value="WH_DNA-bd_sf"/>
</dbReference>
<dbReference type="GO" id="GO:0003700">
    <property type="term" value="F:DNA-binding transcription factor activity"/>
    <property type="evidence" value="ECO:0007669"/>
    <property type="project" value="InterPro"/>
</dbReference>
<dbReference type="Pfam" id="PF01475">
    <property type="entry name" value="FUR"/>
    <property type="match status" value="1"/>
</dbReference>
<evidence type="ECO:0000256" key="7">
    <source>
        <dbReference type="PIRSR" id="PIRSR602481-1"/>
    </source>
</evidence>
<keyword evidence="6" id="KW-0804">Transcription</keyword>
<reference evidence="9" key="1">
    <citation type="submission" date="2016-10" db="EMBL/GenBank/DDBJ databases">
        <authorList>
            <person name="Varghese N."/>
            <person name="Submissions S."/>
        </authorList>
    </citation>
    <scope>NUCLEOTIDE SEQUENCE [LARGE SCALE GENOMIC DNA]</scope>
    <source>
        <strain evidence="9">M83</strain>
    </source>
</reference>
<dbReference type="InterPro" id="IPR036388">
    <property type="entry name" value="WH-like_DNA-bd_sf"/>
</dbReference>
<dbReference type="CDD" id="cd07153">
    <property type="entry name" value="Fur_like"/>
    <property type="match status" value="1"/>
</dbReference>
<dbReference type="Gene3D" id="3.30.1490.190">
    <property type="match status" value="1"/>
</dbReference>
<evidence type="ECO:0000256" key="6">
    <source>
        <dbReference type="ARBA" id="ARBA00023163"/>
    </source>
</evidence>
<dbReference type="GO" id="GO:1900376">
    <property type="term" value="P:regulation of secondary metabolite biosynthetic process"/>
    <property type="evidence" value="ECO:0007669"/>
    <property type="project" value="TreeGrafter"/>
</dbReference>
<keyword evidence="5" id="KW-0238">DNA-binding</keyword>
<evidence type="ECO:0000313" key="8">
    <source>
        <dbReference type="EMBL" id="SDM52400.1"/>
    </source>
</evidence>
<evidence type="ECO:0000256" key="3">
    <source>
        <dbReference type="ARBA" id="ARBA00022833"/>
    </source>
</evidence>
<name>A0A1G9TXB7_9FIRM</name>
<keyword evidence="4" id="KW-0805">Transcription regulation</keyword>